<comment type="caution">
    <text evidence="10">The sequence shown here is derived from an EMBL/GenBank/DDBJ whole genome shotgun (WGS) entry which is preliminary data.</text>
</comment>
<feature type="transmembrane region" description="Helical" evidence="8">
    <location>
        <begin position="63"/>
        <end position="83"/>
    </location>
</feature>
<dbReference type="GO" id="GO:0005886">
    <property type="term" value="C:plasma membrane"/>
    <property type="evidence" value="ECO:0007669"/>
    <property type="project" value="UniProtKB-SubCell"/>
</dbReference>
<gene>
    <name evidence="10" type="ORF">HGA05_04700</name>
</gene>
<feature type="domain" description="Major facilitator superfamily (MFS) profile" evidence="9">
    <location>
        <begin position="1"/>
        <end position="441"/>
    </location>
</feature>
<reference evidence="10 11" key="1">
    <citation type="submission" date="2020-04" db="EMBL/GenBank/DDBJ databases">
        <title>MicrobeNet Type strains.</title>
        <authorList>
            <person name="Nicholson A.C."/>
        </authorList>
    </citation>
    <scope>NUCLEOTIDE SEQUENCE [LARGE SCALE GENOMIC DNA]</scope>
    <source>
        <strain evidence="10 11">ATCC BAA-14</strain>
    </source>
</reference>
<dbReference type="PRINTS" id="PR01036">
    <property type="entry name" value="TCRTETB"/>
</dbReference>
<evidence type="ECO:0000256" key="1">
    <source>
        <dbReference type="ARBA" id="ARBA00004651"/>
    </source>
</evidence>
<feature type="transmembrane region" description="Helical" evidence="8">
    <location>
        <begin position="122"/>
        <end position="144"/>
    </location>
</feature>
<feature type="transmembrane region" description="Helical" evidence="8">
    <location>
        <begin position="253"/>
        <end position="278"/>
    </location>
</feature>
<keyword evidence="5 8" id="KW-0812">Transmembrane</keyword>
<dbReference type="AlphaFoldDB" id="A0A846WIK1"/>
<feature type="transmembrane region" description="Helical" evidence="8">
    <location>
        <begin position="317"/>
        <end position="335"/>
    </location>
</feature>
<feature type="transmembrane region" description="Helical" evidence="8">
    <location>
        <begin position="347"/>
        <end position="367"/>
    </location>
</feature>
<evidence type="ECO:0000256" key="2">
    <source>
        <dbReference type="ARBA" id="ARBA00008537"/>
    </source>
</evidence>
<comment type="similarity">
    <text evidence="2">Belongs to the major facilitator superfamily. EmrB family.</text>
</comment>
<keyword evidence="4" id="KW-1003">Cell membrane</keyword>
<dbReference type="PANTHER" id="PTHR42718:SF9">
    <property type="entry name" value="MAJOR FACILITATOR SUPERFAMILY MULTIDRUG TRANSPORTER MFSC"/>
    <property type="match status" value="1"/>
</dbReference>
<keyword evidence="6 8" id="KW-1133">Transmembrane helix</keyword>
<evidence type="ECO:0000313" key="10">
    <source>
        <dbReference type="EMBL" id="NKY00866.1"/>
    </source>
</evidence>
<evidence type="ECO:0000256" key="8">
    <source>
        <dbReference type="SAM" id="Phobius"/>
    </source>
</evidence>
<feature type="transmembrane region" description="Helical" evidence="8">
    <location>
        <begin position="150"/>
        <end position="167"/>
    </location>
</feature>
<keyword evidence="7 8" id="KW-0472">Membrane</keyword>
<dbReference type="PANTHER" id="PTHR42718">
    <property type="entry name" value="MAJOR FACILITATOR SUPERFAMILY MULTIDRUG TRANSPORTER MFSC"/>
    <property type="match status" value="1"/>
</dbReference>
<dbReference type="Pfam" id="PF07690">
    <property type="entry name" value="MFS_1"/>
    <property type="match status" value="1"/>
</dbReference>
<dbReference type="SUPFAM" id="SSF103473">
    <property type="entry name" value="MFS general substrate transporter"/>
    <property type="match status" value="1"/>
</dbReference>
<dbReference type="PROSITE" id="PS50850">
    <property type="entry name" value="MFS"/>
    <property type="match status" value="1"/>
</dbReference>
<evidence type="ECO:0000256" key="7">
    <source>
        <dbReference type="ARBA" id="ARBA00023136"/>
    </source>
</evidence>
<evidence type="ECO:0000259" key="9">
    <source>
        <dbReference type="PROSITE" id="PS50850"/>
    </source>
</evidence>
<proteinExistence type="inferred from homology"/>
<dbReference type="Gene3D" id="1.20.1250.20">
    <property type="entry name" value="MFS general substrate transporter like domains"/>
    <property type="match status" value="2"/>
</dbReference>
<keyword evidence="3" id="KW-0813">Transport</keyword>
<dbReference type="InterPro" id="IPR036259">
    <property type="entry name" value="MFS_trans_sf"/>
</dbReference>
<feature type="transmembrane region" description="Helical" evidence="8">
    <location>
        <begin position="188"/>
        <end position="205"/>
    </location>
</feature>
<sequence length="444" mass="44895">MIVLGAFATGLDVSVVNVGLTDIGADLGAPLSQTQWVATAYLLALALSLPVAGWLARRHGTGVIWLNALTAFTVASALCALAPGIGLLIAARVLQGLAGGVLIPAGQTILGQAVGPERLGRVMGALGIVVGAAPALGPFVGGLILTGLSWHWLFVINLPIGVVGVVLGRRMIPHGVATPAVRLHRSGVILATAGLPLVMFGMTQWGDAGKLTPTVGAALGAGVVILVAFVVVSRRAENPLMDLSLYGVRGFRVGSVAALFSGALVFGSGLVFTLYFQLARDLDALATGLNLLGAALATAVCAPFTGRWIDRYGPGPVALAGGFLAMVGSGALTVLPTTAPLVVVQPLLVVFGAAVSLTAMPAGVAAYKAVRTDQLPDGVTQVNVLQRVGGSFGGAIFAVLIATRVADPQNAFQVAFGALLVVSGCAAVAGWYLMRATATRRADP</sequence>
<name>A0A846WIK1_9ACTN</name>
<dbReference type="Proteomes" id="UP000563898">
    <property type="component" value="Unassembled WGS sequence"/>
</dbReference>
<dbReference type="InterPro" id="IPR020846">
    <property type="entry name" value="MFS_dom"/>
</dbReference>
<protein>
    <submittedName>
        <fullName evidence="10">Multidrug efflux MFS transporter</fullName>
    </submittedName>
</protein>
<feature type="transmembrane region" description="Helical" evidence="8">
    <location>
        <begin position="388"/>
        <end position="406"/>
    </location>
</feature>
<feature type="transmembrane region" description="Helical" evidence="8">
    <location>
        <begin position="284"/>
        <end position="305"/>
    </location>
</feature>
<dbReference type="InterPro" id="IPR004638">
    <property type="entry name" value="EmrB-like"/>
</dbReference>
<accession>A0A846WIK1</accession>
<evidence type="ECO:0000256" key="5">
    <source>
        <dbReference type="ARBA" id="ARBA00022692"/>
    </source>
</evidence>
<dbReference type="GO" id="GO:0022857">
    <property type="term" value="F:transmembrane transporter activity"/>
    <property type="evidence" value="ECO:0007669"/>
    <property type="project" value="InterPro"/>
</dbReference>
<dbReference type="EMBL" id="JAAXPC010000002">
    <property type="protein sequence ID" value="NKY00866.1"/>
    <property type="molecule type" value="Genomic_DNA"/>
</dbReference>
<evidence type="ECO:0000313" key="11">
    <source>
        <dbReference type="Proteomes" id="UP000563898"/>
    </source>
</evidence>
<comment type="subcellular location">
    <subcellularLocation>
        <location evidence="1">Cell membrane</location>
        <topology evidence="1">Multi-pass membrane protein</topology>
    </subcellularLocation>
</comment>
<evidence type="ECO:0000256" key="4">
    <source>
        <dbReference type="ARBA" id="ARBA00022475"/>
    </source>
</evidence>
<feature type="transmembrane region" description="Helical" evidence="8">
    <location>
        <begin position="211"/>
        <end position="232"/>
    </location>
</feature>
<feature type="transmembrane region" description="Helical" evidence="8">
    <location>
        <begin position="89"/>
        <end position="110"/>
    </location>
</feature>
<dbReference type="NCBIfam" id="TIGR00711">
    <property type="entry name" value="efflux_EmrB"/>
    <property type="match status" value="1"/>
</dbReference>
<evidence type="ECO:0000256" key="3">
    <source>
        <dbReference type="ARBA" id="ARBA00022448"/>
    </source>
</evidence>
<feature type="transmembrane region" description="Helical" evidence="8">
    <location>
        <begin position="36"/>
        <end position="56"/>
    </location>
</feature>
<evidence type="ECO:0000256" key="6">
    <source>
        <dbReference type="ARBA" id="ARBA00022989"/>
    </source>
</evidence>
<dbReference type="InterPro" id="IPR011701">
    <property type="entry name" value="MFS"/>
</dbReference>
<organism evidence="10 11">
    <name type="scientific">Gordonia polyisoprenivorans</name>
    <dbReference type="NCBI Taxonomy" id="84595"/>
    <lineage>
        <taxon>Bacteria</taxon>
        <taxon>Bacillati</taxon>
        <taxon>Actinomycetota</taxon>
        <taxon>Actinomycetes</taxon>
        <taxon>Mycobacteriales</taxon>
        <taxon>Gordoniaceae</taxon>
        <taxon>Gordonia</taxon>
    </lineage>
</organism>
<feature type="transmembrane region" description="Helical" evidence="8">
    <location>
        <begin position="412"/>
        <end position="434"/>
    </location>
</feature>